<evidence type="ECO:0000313" key="1">
    <source>
        <dbReference type="EMBL" id="WOL16808.1"/>
    </source>
</evidence>
<protein>
    <recommendedName>
        <fullName evidence="3">Reverse transcriptase</fullName>
    </recommendedName>
</protein>
<evidence type="ECO:0000313" key="2">
    <source>
        <dbReference type="Proteomes" id="UP001327560"/>
    </source>
</evidence>
<dbReference type="PANTHER" id="PTHR33116">
    <property type="entry name" value="REVERSE TRANSCRIPTASE ZINC-BINDING DOMAIN-CONTAINING PROTEIN-RELATED-RELATED"/>
    <property type="match status" value="1"/>
</dbReference>
<dbReference type="AlphaFoldDB" id="A0AAQ3L1F4"/>
<organism evidence="1 2">
    <name type="scientific">Canna indica</name>
    <name type="common">Indian-shot</name>
    <dbReference type="NCBI Taxonomy" id="4628"/>
    <lineage>
        <taxon>Eukaryota</taxon>
        <taxon>Viridiplantae</taxon>
        <taxon>Streptophyta</taxon>
        <taxon>Embryophyta</taxon>
        <taxon>Tracheophyta</taxon>
        <taxon>Spermatophyta</taxon>
        <taxon>Magnoliopsida</taxon>
        <taxon>Liliopsida</taxon>
        <taxon>Zingiberales</taxon>
        <taxon>Cannaceae</taxon>
        <taxon>Canna</taxon>
    </lineage>
</organism>
<reference evidence="1 2" key="1">
    <citation type="submission" date="2023-10" db="EMBL/GenBank/DDBJ databases">
        <title>Chromosome-scale genome assembly provides insights into flower coloration mechanisms of Canna indica.</title>
        <authorList>
            <person name="Li C."/>
        </authorList>
    </citation>
    <scope>NUCLEOTIDE SEQUENCE [LARGE SCALE GENOMIC DNA]</scope>
    <source>
        <tissue evidence="1">Flower</tissue>
    </source>
</reference>
<dbReference type="PANTHER" id="PTHR33116:SF86">
    <property type="entry name" value="REVERSE TRANSCRIPTASE DOMAIN-CONTAINING PROTEIN"/>
    <property type="match status" value="1"/>
</dbReference>
<dbReference type="EMBL" id="CP136897">
    <property type="protein sequence ID" value="WOL16808.1"/>
    <property type="molecule type" value="Genomic_DNA"/>
</dbReference>
<dbReference type="Proteomes" id="UP001327560">
    <property type="component" value="Chromosome 8"/>
</dbReference>
<accession>A0AAQ3L1F4</accession>
<sequence>MYLGLPATVTKSKKAAFEFIIHMIEKKIQSWSSKLLSRAGKAVLIKPVLNAIPAYTMSNFYISDSICERISKLCTSFWWSSNVGKKNIHWLKWQTLSRSFANGRLGFKDCHAQNLSLLAKQGWRLMTNPNSLLSLTFKGKYFTYCSFMDVTAGNNA</sequence>
<proteinExistence type="predicted"/>
<evidence type="ECO:0008006" key="3">
    <source>
        <dbReference type="Google" id="ProtNLM"/>
    </source>
</evidence>
<keyword evidence="2" id="KW-1185">Reference proteome</keyword>
<name>A0AAQ3L1F4_9LILI</name>
<gene>
    <name evidence="1" type="ORF">Cni_G25596</name>
</gene>